<comment type="cofactor">
    <cofactor evidence="6">
        <name>Zn(2+)</name>
        <dbReference type="ChEBI" id="CHEBI:29105"/>
    </cofactor>
    <text evidence="6">Binds 1 zinc ion per subunit.</text>
</comment>
<dbReference type="CDD" id="cd07332">
    <property type="entry name" value="M48C_Oma1_like"/>
    <property type="match status" value="1"/>
</dbReference>
<organism evidence="9 10">
    <name type="scientific">Acinetobacter lwoffii</name>
    <dbReference type="NCBI Taxonomy" id="28090"/>
    <lineage>
        <taxon>Bacteria</taxon>
        <taxon>Pseudomonadati</taxon>
        <taxon>Pseudomonadota</taxon>
        <taxon>Gammaproteobacteria</taxon>
        <taxon>Moraxellales</taxon>
        <taxon>Moraxellaceae</taxon>
        <taxon>Acinetobacter</taxon>
    </lineage>
</organism>
<evidence type="ECO:0000259" key="8">
    <source>
        <dbReference type="Pfam" id="PF01435"/>
    </source>
</evidence>
<evidence type="ECO:0000256" key="6">
    <source>
        <dbReference type="RuleBase" id="RU003983"/>
    </source>
</evidence>
<dbReference type="GO" id="GO:0046872">
    <property type="term" value="F:metal ion binding"/>
    <property type="evidence" value="ECO:0007669"/>
    <property type="project" value="UniProtKB-KW"/>
</dbReference>
<keyword evidence="4 6" id="KW-0862">Zinc</keyword>
<keyword evidence="1 6" id="KW-0645">Protease</keyword>
<feature type="domain" description="Peptidase M48" evidence="8">
    <location>
        <begin position="194"/>
        <end position="369"/>
    </location>
</feature>
<evidence type="ECO:0000256" key="4">
    <source>
        <dbReference type="ARBA" id="ARBA00022833"/>
    </source>
</evidence>
<keyword evidence="7" id="KW-1133">Transmembrane helix</keyword>
<keyword evidence="3 6" id="KW-0378">Hydrolase</keyword>
<feature type="transmembrane region" description="Helical" evidence="7">
    <location>
        <begin position="104"/>
        <end position="125"/>
    </location>
</feature>
<dbReference type="PANTHER" id="PTHR22726:SF1">
    <property type="entry name" value="METALLOENDOPEPTIDASE OMA1, MITOCHONDRIAL"/>
    <property type="match status" value="1"/>
</dbReference>
<evidence type="ECO:0000256" key="7">
    <source>
        <dbReference type="SAM" id="Phobius"/>
    </source>
</evidence>
<reference evidence="9 10" key="1">
    <citation type="submission" date="2019-11" db="EMBL/GenBank/DDBJ databases">
        <title>FDA dAtabase for Regulatory Grade micrObial Sequences (FDA-ARGOS): Supporting development and validation of Infectious Disease Dx tests.</title>
        <authorList>
            <person name="Patel R."/>
            <person name="Rucinski S."/>
            <person name="Tallon L."/>
            <person name="Sadzewicz L."/>
            <person name="Vavikolanu K."/>
            <person name="Mehta A."/>
            <person name="Aluvathingal J."/>
            <person name="Nadendla S."/>
            <person name="Nandy P."/>
            <person name="Geyer C."/>
            <person name="Yan Y."/>
            <person name="Sichtig H."/>
        </authorList>
    </citation>
    <scope>NUCLEOTIDE SEQUENCE [LARGE SCALE GENOMIC DNA]</scope>
    <source>
        <strain evidence="9 10">FDAARGOS_557</strain>
    </source>
</reference>
<evidence type="ECO:0000256" key="1">
    <source>
        <dbReference type="ARBA" id="ARBA00022670"/>
    </source>
</evidence>
<dbReference type="RefSeq" id="WP_138743201.1">
    <property type="nucleotide sequence ID" value="NZ_CP054803.1"/>
</dbReference>
<proteinExistence type="inferred from homology"/>
<keyword evidence="5 6" id="KW-0482">Metalloprotease</keyword>
<evidence type="ECO:0000256" key="2">
    <source>
        <dbReference type="ARBA" id="ARBA00022723"/>
    </source>
</evidence>
<dbReference type="InterPro" id="IPR001915">
    <property type="entry name" value="Peptidase_M48"/>
</dbReference>
<dbReference type="GO" id="GO:0051603">
    <property type="term" value="P:proteolysis involved in protein catabolic process"/>
    <property type="evidence" value="ECO:0007669"/>
    <property type="project" value="TreeGrafter"/>
</dbReference>
<gene>
    <name evidence="9" type="ORF">FOB19_14755</name>
</gene>
<accession>A0A6N1MZ30</accession>
<evidence type="ECO:0000313" key="9">
    <source>
        <dbReference type="EMBL" id="QKU23082.1"/>
    </source>
</evidence>
<name>A0A6N1MZ30_ACILW</name>
<dbReference type="AlphaFoldDB" id="A0A6N1MZ30"/>
<dbReference type="PANTHER" id="PTHR22726">
    <property type="entry name" value="METALLOENDOPEPTIDASE OMA1"/>
    <property type="match status" value="1"/>
</dbReference>
<keyword evidence="7" id="KW-0472">Membrane</keyword>
<dbReference type="GO" id="GO:0004222">
    <property type="term" value="F:metalloendopeptidase activity"/>
    <property type="evidence" value="ECO:0007669"/>
    <property type="project" value="InterPro"/>
</dbReference>
<dbReference type="Pfam" id="PF01435">
    <property type="entry name" value="Peptidase_M48"/>
    <property type="match status" value="1"/>
</dbReference>
<protein>
    <submittedName>
        <fullName evidence="9">M48 family metallopeptidase</fullName>
    </submittedName>
</protein>
<dbReference type="Proteomes" id="UP000509126">
    <property type="component" value="Chromosome"/>
</dbReference>
<evidence type="ECO:0000256" key="3">
    <source>
        <dbReference type="ARBA" id="ARBA00022801"/>
    </source>
</evidence>
<dbReference type="InterPro" id="IPR051156">
    <property type="entry name" value="Mito/Outer_Membr_Metalloprot"/>
</dbReference>
<comment type="similarity">
    <text evidence="6">Belongs to the peptidase M48 family.</text>
</comment>
<keyword evidence="7" id="KW-0812">Transmembrane</keyword>
<evidence type="ECO:0000313" key="10">
    <source>
        <dbReference type="Proteomes" id="UP000509126"/>
    </source>
</evidence>
<dbReference type="GO" id="GO:0016020">
    <property type="term" value="C:membrane"/>
    <property type="evidence" value="ECO:0007669"/>
    <property type="project" value="TreeGrafter"/>
</dbReference>
<evidence type="ECO:0000256" key="5">
    <source>
        <dbReference type="ARBA" id="ARBA00023049"/>
    </source>
</evidence>
<dbReference type="EMBL" id="CP054803">
    <property type="protein sequence ID" value="QKU23082.1"/>
    <property type="molecule type" value="Genomic_DNA"/>
</dbReference>
<sequence>MKRPVEVKFYDGILAEARRAWIVPDQQQGVALKLDEDIPAQVSDADFYFAYPDMAYIGGVGSRKPIIELPEERRIEFLSKAPHWLGIKHKDIYHAIWKFERSPILIFFSMIIVISAVIVILKWGVPYTAKQLAKLLPEQTLIEVGNRTEQQLIAQTQPSTLPAEQQTRLKTLYEQKIAVGKPAKIIFRQGGSSMGMNAAAIPNNTIIVTDELVKISGTDEEVLAVLAHEQGHLVQKHSMQKVISNLGAAGLFALVTGDLSDVVTASVVVLTDAGYSQAIELDADDYAMQHLHQQQISSIHLSNFLQRVENARILAEESQTLKMKNFTLNIDGKDRHLTETELKWIRLIGKFKKYLESHLELDKRIQRIHAFNDQANHRI</sequence>
<dbReference type="Gene3D" id="3.30.2010.10">
    <property type="entry name" value="Metalloproteases ('zincins'), catalytic domain"/>
    <property type="match status" value="1"/>
</dbReference>
<keyword evidence="2" id="KW-0479">Metal-binding</keyword>